<reference evidence="1 2" key="1">
    <citation type="submission" date="2019-10" db="EMBL/GenBank/DDBJ databases">
        <title>Whole genome shotgun sequence of Streptomyces angustmyceticus NBRC 3934.</title>
        <authorList>
            <person name="Hosoyama A."/>
            <person name="Ichikawa N."/>
            <person name="Kimura A."/>
            <person name="Kitahashi Y."/>
            <person name="Komaki H."/>
            <person name="Uohara A."/>
        </authorList>
    </citation>
    <scope>NUCLEOTIDE SEQUENCE [LARGE SCALE GENOMIC DNA]</scope>
    <source>
        <strain evidence="1 2">NBRC 3934</strain>
    </source>
</reference>
<sequence>MGPLTGLQVVEIGAQGPGPFCATVLADLGARVVRIDRPAEVDRPFDDVILGRSRRSVAVDLKAPEGRAVAQRLTDRADVLIEGFRPGVMERLGLGPEPCLDTNPRLIYGRMTGWGQTGPLAHAAGHDINYTALSGALSAIGRPGSGPVIPLNLLADFGGGGMLLAVGILAALQARTTTGRGQVVDAAMADGVAQLMGIFYGLSQQGSWLPGAGTNWLDGGAHFYDTYETADGRHVSFGAVEPQFQQAMYRALGLDPADFADAWDRSRWPEYKKRIAEVVRQRTRDEWCAVFEDVDACFAPVLSLEEAPRHPHFAARESFVTCEGLVQHAPAPRFGDTPCAPPTRAARPGDATAAVLAEAGYSAAETEELLAAGVVAAASSAG</sequence>
<dbReference type="InterPro" id="IPR050509">
    <property type="entry name" value="CoA-transferase_III"/>
</dbReference>
<dbReference type="OrthoDB" id="9797653at2"/>
<dbReference type="InterPro" id="IPR023606">
    <property type="entry name" value="CoA-Trfase_III_dom_1_sf"/>
</dbReference>
<dbReference type="EMBL" id="BLAG01000007">
    <property type="protein sequence ID" value="GES29914.1"/>
    <property type="molecule type" value="Genomic_DNA"/>
</dbReference>
<dbReference type="AlphaFoldDB" id="A0A5J4LBC1"/>
<dbReference type="InterPro" id="IPR044855">
    <property type="entry name" value="CoA-Trfase_III_dom3_sf"/>
</dbReference>
<dbReference type="GeneID" id="96755713"/>
<dbReference type="Gene3D" id="3.30.1540.10">
    <property type="entry name" value="formyl-coa transferase, domain 3"/>
    <property type="match status" value="1"/>
</dbReference>
<dbReference type="GO" id="GO:0016740">
    <property type="term" value="F:transferase activity"/>
    <property type="evidence" value="ECO:0007669"/>
    <property type="project" value="UniProtKB-KW"/>
</dbReference>
<evidence type="ECO:0000313" key="2">
    <source>
        <dbReference type="Proteomes" id="UP000325598"/>
    </source>
</evidence>
<dbReference type="Gene3D" id="3.40.50.10540">
    <property type="entry name" value="Crotonobetainyl-coa:carnitine coa-transferase, domain 1"/>
    <property type="match status" value="1"/>
</dbReference>
<dbReference type="RefSeq" id="WP_086715035.1">
    <property type="nucleotide sequence ID" value="NZ_BLAG01000007.1"/>
</dbReference>
<accession>A0A5J4LBC1</accession>
<dbReference type="SUPFAM" id="SSF89796">
    <property type="entry name" value="CoA-transferase family III (CaiB/BaiF)"/>
    <property type="match status" value="1"/>
</dbReference>
<dbReference type="PANTHER" id="PTHR48228:SF5">
    <property type="entry name" value="ALPHA-METHYLACYL-COA RACEMASE"/>
    <property type="match status" value="1"/>
</dbReference>
<comment type="caution">
    <text evidence="1">The sequence shown here is derived from an EMBL/GenBank/DDBJ whole genome shotgun (WGS) entry which is preliminary data.</text>
</comment>
<protein>
    <submittedName>
        <fullName evidence="1">CoA transferase</fullName>
    </submittedName>
</protein>
<proteinExistence type="predicted"/>
<dbReference type="InterPro" id="IPR003673">
    <property type="entry name" value="CoA-Trfase_fam_III"/>
</dbReference>
<dbReference type="PANTHER" id="PTHR48228">
    <property type="entry name" value="SUCCINYL-COA--D-CITRAMALATE COA-TRANSFERASE"/>
    <property type="match status" value="1"/>
</dbReference>
<dbReference type="Proteomes" id="UP000325598">
    <property type="component" value="Unassembled WGS sequence"/>
</dbReference>
<keyword evidence="1" id="KW-0808">Transferase</keyword>
<gene>
    <name evidence="1" type="primary">mcr</name>
    <name evidence="1" type="ORF">San01_24010</name>
</gene>
<keyword evidence="2" id="KW-1185">Reference proteome</keyword>
<dbReference type="Pfam" id="PF02515">
    <property type="entry name" value="CoA_transf_3"/>
    <property type="match status" value="1"/>
</dbReference>
<organism evidence="1 2">
    <name type="scientific">Streptomyces angustmyceticus</name>
    <dbReference type="NCBI Taxonomy" id="285578"/>
    <lineage>
        <taxon>Bacteria</taxon>
        <taxon>Bacillati</taxon>
        <taxon>Actinomycetota</taxon>
        <taxon>Actinomycetes</taxon>
        <taxon>Kitasatosporales</taxon>
        <taxon>Streptomycetaceae</taxon>
        <taxon>Streptomyces</taxon>
    </lineage>
</organism>
<evidence type="ECO:0000313" key="1">
    <source>
        <dbReference type="EMBL" id="GES29914.1"/>
    </source>
</evidence>
<name>A0A5J4LBC1_9ACTN</name>